<dbReference type="AlphaFoldDB" id="A0AAN7WZC8"/>
<gene>
    <name evidence="2" type="ORF">PBY51_001943</name>
</gene>
<keyword evidence="3" id="KW-1185">Reference proteome</keyword>
<protein>
    <submittedName>
        <fullName evidence="2">Uncharacterized protein</fullName>
    </submittedName>
</protein>
<reference evidence="2 3" key="1">
    <citation type="journal article" date="2023" name="Genes (Basel)">
        <title>Chromosome-Level Genome Assembly and Circadian Gene Repertoire of the Patagonia Blennie Eleginops maclovinus-The Closest Ancestral Proxy of Antarctic Cryonotothenioids.</title>
        <authorList>
            <person name="Cheng C.C."/>
            <person name="Rivera-Colon A.G."/>
            <person name="Minhas B.F."/>
            <person name="Wilson L."/>
            <person name="Rayamajhi N."/>
            <person name="Vargas-Chacoff L."/>
            <person name="Catchen J.M."/>
        </authorList>
    </citation>
    <scope>NUCLEOTIDE SEQUENCE [LARGE SCALE GENOMIC DNA]</scope>
    <source>
        <strain evidence="2">JMC-PN-2008</strain>
    </source>
</reference>
<dbReference type="EMBL" id="JAUZQC010000022">
    <property type="protein sequence ID" value="KAK5851124.1"/>
    <property type="molecule type" value="Genomic_DNA"/>
</dbReference>
<organism evidence="2 3">
    <name type="scientific">Eleginops maclovinus</name>
    <name type="common">Patagonian blennie</name>
    <name type="synonym">Eleginus maclovinus</name>
    <dbReference type="NCBI Taxonomy" id="56733"/>
    <lineage>
        <taxon>Eukaryota</taxon>
        <taxon>Metazoa</taxon>
        <taxon>Chordata</taxon>
        <taxon>Craniata</taxon>
        <taxon>Vertebrata</taxon>
        <taxon>Euteleostomi</taxon>
        <taxon>Actinopterygii</taxon>
        <taxon>Neopterygii</taxon>
        <taxon>Teleostei</taxon>
        <taxon>Neoteleostei</taxon>
        <taxon>Acanthomorphata</taxon>
        <taxon>Eupercaria</taxon>
        <taxon>Perciformes</taxon>
        <taxon>Notothenioidei</taxon>
        <taxon>Eleginopidae</taxon>
        <taxon>Eleginops</taxon>
    </lineage>
</organism>
<proteinExistence type="predicted"/>
<comment type="caution">
    <text evidence="2">The sequence shown here is derived from an EMBL/GenBank/DDBJ whole genome shotgun (WGS) entry which is preliminary data.</text>
</comment>
<accession>A0AAN7WZC8</accession>
<feature type="region of interest" description="Disordered" evidence="1">
    <location>
        <begin position="20"/>
        <end position="47"/>
    </location>
</feature>
<evidence type="ECO:0000256" key="1">
    <source>
        <dbReference type="SAM" id="MobiDB-lite"/>
    </source>
</evidence>
<dbReference type="Proteomes" id="UP001346869">
    <property type="component" value="Unassembled WGS sequence"/>
</dbReference>
<evidence type="ECO:0000313" key="2">
    <source>
        <dbReference type="EMBL" id="KAK5851124.1"/>
    </source>
</evidence>
<name>A0AAN7WZC8_ELEMC</name>
<evidence type="ECO:0000313" key="3">
    <source>
        <dbReference type="Proteomes" id="UP001346869"/>
    </source>
</evidence>
<sequence>MQHVCQVSDPGGWQQRVSGVPFQAAAGERSPAEVTLRDPAPSSLTPRLPSTLGLSSSSDLSSACIGTAVLQHDNGALLIIRDSGHAQVMTAKMYSPQSGDEQFRHSGM</sequence>
<reference evidence="2 3" key="2">
    <citation type="journal article" date="2023" name="Mol. Biol. Evol.">
        <title>Genomics of Secondarily Temperate Adaptation in the Only Non-Antarctic Icefish.</title>
        <authorList>
            <person name="Rivera-Colon A.G."/>
            <person name="Rayamajhi N."/>
            <person name="Minhas B.F."/>
            <person name="Madrigal G."/>
            <person name="Bilyk K.T."/>
            <person name="Yoon V."/>
            <person name="Hune M."/>
            <person name="Gregory S."/>
            <person name="Cheng C.H.C."/>
            <person name="Catchen J.M."/>
        </authorList>
    </citation>
    <scope>NUCLEOTIDE SEQUENCE [LARGE SCALE GENOMIC DNA]</scope>
    <source>
        <strain evidence="2">JMC-PN-2008</strain>
    </source>
</reference>